<dbReference type="AlphaFoldDB" id="A0AAF3EY25"/>
<proteinExistence type="predicted"/>
<organism evidence="7 8">
    <name type="scientific">Mesorhabditis belari</name>
    <dbReference type="NCBI Taxonomy" id="2138241"/>
    <lineage>
        <taxon>Eukaryota</taxon>
        <taxon>Metazoa</taxon>
        <taxon>Ecdysozoa</taxon>
        <taxon>Nematoda</taxon>
        <taxon>Chromadorea</taxon>
        <taxon>Rhabditida</taxon>
        <taxon>Rhabditina</taxon>
        <taxon>Rhabditomorpha</taxon>
        <taxon>Rhabditoidea</taxon>
        <taxon>Rhabditidae</taxon>
        <taxon>Mesorhabditinae</taxon>
        <taxon>Mesorhabditis</taxon>
    </lineage>
</organism>
<dbReference type="PANTHER" id="PTHR46709">
    <property type="entry name" value="PROTEIN CBG23488-RELATED"/>
    <property type="match status" value="1"/>
</dbReference>
<feature type="transmembrane region" description="Helical" evidence="5">
    <location>
        <begin position="67"/>
        <end position="89"/>
    </location>
</feature>
<feature type="transmembrane region" description="Helical" evidence="5">
    <location>
        <begin position="325"/>
        <end position="348"/>
    </location>
</feature>
<evidence type="ECO:0000259" key="6">
    <source>
        <dbReference type="PROSITE" id="PS50262"/>
    </source>
</evidence>
<evidence type="ECO:0000313" key="7">
    <source>
        <dbReference type="Proteomes" id="UP000887575"/>
    </source>
</evidence>
<dbReference type="WBParaSite" id="MBELARI_LOCUS19089">
    <property type="protein sequence ID" value="MBELARI_LOCUS19089"/>
    <property type="gene ID" value="MBELARI_LOCUS19089"/>
</dbReference>
<feature type="transmembrane region" description="Helical" evidence="5">
    <location>
        <begin position="368"/>
        <end position="390"/>
    </location>
</feature>
<reference evidence="8" key="1">
    <citation type="submission" date="2024-02" db="UniProtKB">
        <authorList>
            <consortium name="WormBaseParasite"/>
        </authorList>
    </citation>
    <scope>IDENTIFICATION</scope>
</reference>
<dbReference type="PROSITE" id="PS50262">
    <property type="entry name" value="G_PROTEIN_RECEP_F1_2"/>
    <property type="match status" value="1"/>
</dbReference>
<keyword evidence="2 5" id="KW-0812">Transmembrane</keyword>
<feature type="domain" description="G-protein coupled receptors family 1 profile" evidence="6">
    <location>
        <begin position="49"/>
        <end position="391"/>
    </location>
</feature>
<feature type="transmembrane region" description="Helical" evidence="5">
    <location>
        <begin position="36"/>
        <end position="60"/>
    </location>
</feature>
<keyword evidence="7" id="KW-1185">Reference proteome</keyword>
<feature type="transmembrane region" description="Helical" evidence="5">
    <location>
        <begin position="109"/>
        <end position="133"/>
    </location>
</feature>
<feature type="transmembrane region" description="Helical" evidence="5">
    <location>
        <begin position="154"/>
        <end position="175"/>
    </location>
</feature>
<sequence>MDIEAGVAFASNPVPSINVEEEWECGFFEGYSTTRFLIITAVSAISFFGFFFNLLLLAVFQRSLPSSVYLAALSLLDALICFTYILLFGVDAGFVYLKNEFLFNVYHRYIVVVFFLSKVVQFAIPFMLILATLERYVWTSAAQTRDFFKPVFSDAGRCITTVIIFAISVSLRMPIFFAVEVRQFPQCPDRFRSQSVYPTEWARSSHPYYVFDFHVIVALQTVLPFFILLFLNGIIIQRLLIEKKQELPDARQNRIRILRAVQMYAAIQPTLYEAAKKVSTVNGDYKQVPVMPENYVLLEVATELIKESLITRSCRGKRAQLRNAIYTMMAIVTSYLVCNGLHLLLTFLERFKKHLLEDPNDPNLSSTFYIILSDSVSITYLISSAIRIFIYAKCNPKLRNDIGKFLRNRKISLFF</sequence>
<comment type="subcellular location">
    <subcellularLocation>
        <location evidence="1">Membrane</location>
    </subcellularLocation>
</comment>
<evidence type="ECO:0000256" key="1">
    <source>
        <dbReference type="ARBA" id="ARBA00004370"/>
    </source>
</evidence>
<evidence type="ECO:0000256" key="2">
    <source>
        <dbReference type="ARBA" id="ARBA00022692"/>
    </source>
</evidence>
<feature type="transmembrane region" description="Helical" evidence="5">
    <location>
        <begin position="213"/>
        <end position="235"/>
    </location>
</feature>
<protein>
    <recommendedName>
        <fullName evidence="6">G-protein coupled receptors family 1 profile domain-containing protein</fullName>
    </recommendedName>
</protein>
<accession>A0AAF3EY25</accession>
<dbReference type="Proteomes" id="UP000887575">
    <property type="component" value="Unassembled WGS sequence"/>
</dbReference>
<dbReference type="GO" id="GO:0016020">
    <property type="term" value="C:membrane"/>
    <property type="evidence" value="ECO:0007669"/>
    <property type="project" value="UniProtKB-SubCell"/>
</dbReference>
<name>A0AAF3EY25_9BILA</name>
<keyword evidence="4 5" id="KW-0472">Membrane</keyword>
<evidence type="ECO:0000256" key="5">
    <source>
        <dbReference type="SAM" id="Phobius"/>
    </source>
</evidence>
<evidence type="ECO:0000256" key="4">
    <source>
        <dbReference type="ARBA" id="ARBA00023136"/>
    </source>
</evidence>
<keyword evidence="3 5" id="KW-1133">Transmembrane helix</keyword>
<dbReference type="InterPro" id="IPR017452">
    <property type="entry name" value="GPCR_Rhodpsn_7TM"/>
</dbReference>
<evidence type="ECO:0000256" key="3">
    <source>
        <dbReference type="ARBA" id="ARBA00022989"/>
    </source>
</evidence>
<dbReference type="Gene3D" id="1.20.1070.10">
    <property type="entry name" value="Rhodopsin 7-helix transmembrane proteins"/>
    <property type="match status" value="1"/>
</dbReference>
<dbReference type="PANTHER" id="PTHR46709:SF11">
    <property type="entry name" value="G-PROTEIN COUPLED RECEPTORS FAMILY 1 PROFILE DOMAIN-CONTAINING PROTEIN"/>
    <property type="match status" value="1"/>
</dbReference>
<evidence type="ECO:0000313" key="8">
    <source>
        <dbReference type="WBParaSite" id="MBELARI_LOCUS19089"/>
    </source>
</evidence>
<dbReference type="SUPFAM" id="SSF81321">
    <property type="entry name" value="Family A G protein-coupled receptor-like"/>
    <property type="match status" value="1"/>
</dbReference>